<evidence type="ECO:0000256" key="5">
    <source>
        <dbReference type="SAM" id="MobiDB-lite"/>
    </source>
</evidence>
<evidence type="ECO:0000313" key="6">
    <source>
        <dbReference type="EMBL" id="RZR70931.1"/>
    </source>
</evidence>
<organism evidence="6">
    <name type="scientific">Ensete ventricosum</name>
    <name type="common">Abyssinian banana</name>
    <name type="synonym">Musa ensete</name>
    <dbReference type="NCBI Taxonomy" id="4639"/>
    <lineage>
        <taxon>Eukaryota</taxon>
        <taxon>Viridiplantae</taxon>
        <taxon>Streptophyta</taxon>
        <taxon>Embryophyta</taxon>
        <taxon>Tracheophyta</taxon>
        <taxon>Spermatophyta</taxon>
        <taxon>Magnoliopsida</taxon>
        <taxon>Liliopsida</taxon>
        <taxon>Zingiberales</taxon>
        <taxon>Musaceae</taxon>
        <taxon>Ensete</taxon>
    </lineage>
</organism>
<dbReference type="PANTHER" id="PTHR31234:SF65">
    <property type="entry name" value="LATE EMBRYOGENESIS ABUNDANT PROTEIN, LEA_2 SUBGROUP"/>
    <property type="match status" value="1"/>
</dbReference>
<evidence type="ECO:0000256" key="4">
    <source>
        <dbReference type="ARBA" id="ARBA00023136"/>
    </source>
</evidence>
<evidence type="ECO:0000256" key="2">
    <source>
        <dbReference type="ARBA" id="ARBA00022692"/>
    </source>
</evidence>
<dbReference type="Proteomes" id="UP000290560">
    <property type="component" value="Unassembled WGS sequence"/>
</dbReference>
<keyword evidence="4" id="KW-0472">Membrane</keyword>
<keyword evidence="2" id="KW-0812">Transmembrane</keyword>
<dbReference type="GO" id="GO:0098542">
    <property type="term" value="P:defense response to other organism"/>
    <property type="evidence" value="ECO:0007669"/>
    <property type="project" value="InterPro"/>
</dbReference>
<proteinExistence type="predicted"/>
<dbReference type="AlphaFoldDB" id="A0A444EB72"/>
<dbReference type="Pfam" id="PF03168">
    <property type="entry name" value="LEA_2"/>
    <property type="match status" value="1"/>
</dbReference>
<reference evidence="6" key="1">
    <citation type="journal article" date="2018" name="Data Brief">
        <title>Genome sequence data from 17 accessions of Ensete ventricosum, a staple food crop for millions in Ethiopia.</title>
        <authorList>
            <person name="Yemataw Z."/>
            <person name="Muzemil S."/>
            <person name="Ambachew D."/>
            <person name="Tripathi L."/>
            <person name="Tesfaye K."/>
            <person name="Chala A."/>
            <person name="Farbos A."/>
            <person name="O'Neill P."/>
            <person name="Moore K."/>
            <person name="Grant M."/>
            <person name="Studholme D.J."/>
        </authorList>
    </citation>
    <scope>NUCLEOTIDE SEQUENCE [LARGE SCALE GENOMIC DNA]</scope>
    <source>
        <tissue evidence="6">Leaf</tissue>
    </source>
</reference>
<name>A0A444EB72_ENSVE</name>
<sequence>MKVSGENNGNLPSPTDARHKLERRRRRRKLCCLLCLLILALLILAAVVLALTVFKVRDPTMELVSTTVSGVSPNISLPAPRLELNVTLDLAVRVRNRNYAAFAHASGGHTRLLYRGAQVGKARVEPGRIPPRGTELLRLSLEVEVDQLAADLGSLLADAASGAVAFDAETRLPGRVTLLGFIKHHAVATSDCHVVIGVPDLGVQSQECALKTKL</sequence>
<comment type="subcellular location">
    <subcellularLocation>
        <location evidence="1">Membrane</location>
        <topology evidence="1">Single-pass membrane protein</topology>
    </subcellularLocation>
</comment>
<dbReference type="GO" id="GO:0016020">
    <property type="term" value="C:membrane"/>
    <property type="evidence" value="ECO:0007669"/>
    <property type="project" value="UniProtKB-SubCell"/>
</dbReference>
<dbReference type="InterPro" id="IPR044839">
    <property type="entry name" value="NDR1-like"/>
</dbReference>
<protein>
    <submittedName>
        <fullName evidence="6">Uncharacterized protein</fullName>
    </submittedName>
</protein>
<feature type="region of interest" description="Disordered" evidence="5">
    <location>
        <begin position="1"/>
        <end position="20"/>
    </location>
</feature>
<dbReference type="Gene3D" id="2.60.40.1820">
    <property type="match status" value="1"/>
</dbReference>
<evidence type="ECO:0000256" key="1">
    <source>
        <dbReference type="ARBA" id="ARBA00004167"/>
    </source>
</evidence>
<feature type="compositionally biased region" description="Polar residues" evidence="5">
    <location>
        <begin position="1"/>
        <end position="13"/>
    </location>
</feature>
<dbReference type="SUPFAM" id="SSF117070">
    <property type="entry name" value="LEA14-like"/>
    <property type="match status" value="1"/>
</dbReference>
<dbReference type="PANTHER" id="PTHR31234">
    <property type="entry name" value="LATE EMBRYOGENESIS ABUNDANT (LEA) HYDROXYPROLINE-RICH GLYCOPROTEIN FAMILY"/>
    <property type="match status" value="1"/>
</dbReference>
<keyword evidence="3" id="KW-1133">Transmembrane helix</keyword>
<dbReference type="InterPro" id="IPR004864">
    <property type="entry name" value="LEA_2"/>
</dbReference>
<dbReference type="EMBL" id="KV875475">
    <property type="protein sequence ID" value="RZR70931.1"/>
    <property type="molecule type" value="Genomic_DNA"/>
</dbReference>
<evidence type="ECO:0000256" key="3">
    <source>
        <dbReference type="ARBA" id="ARBA00022989"/>
    </source>
</evidence>
<accession>A0A444EB72</accession>
<gene>
    <name evidence="6" type="ORF">BHM03_00002340</name>
</gene>